<sequence length="56" mass="6507">MRNALYRSLRLLSFRRKVWANVVISTIIAMSFSSSLFLLELLFGTMNLTCIVYSMK</sequence>
<dbReference type="AlphaFoldDB" id="A0AAW2H063"/>
<gene>
    <name evidence="2" type="ORF">PUN28_000551</name>
</gene>
<keyword evidence="1" id="KW-1133">Transmembrane helix</keyword>
<proteinExistence type="predicted"/>
<name>A0AAW2H063_9HYME</name>
<feature type="transmembrane region" description="Helical" evidence="1">
    <location>
        <begin position="20"/>
        <end position="39"/>
    </location>
</feature>
<protein>
    <submittedName>
        <fullName evidence="2">Uncharacterized protein</fullName>
    </submittedName>
</protein>
<accession>A0AAW2H063</accession>
<comment type="caution">
    <text evidence="2">The sequence shown here is derived from an EMBL/GenBank/DDBJ whole genome shotgun (WGS) entry which is preliminary data.</text>
</comment>
<evidence type="ECO:0000313" key="3">
    <source>
        <dbReference type="Proteomes" id="UP001430953"/>
    </source>
</evidence>
<keyword evidence="1" id="KW-0472">Membrane</keyword>
<reference evidence="2 3" key="1">
    <citation type="submission" date="2023-03" db="EMBL/GenBank/DDBJ databases">
        <title>High recombination rates correlate with genetic variation in Cardiocondyla obscurior ants.</title>
        <authorList>
            <person name="Errbii M."/>
        </authorList>
    </citation>
    <scope>NUCLEOTIDE SEQUENCE [LARGE SCALE GENOMIC DNA]</scope>
    <source>
        <strain evidence="2">Alpha-2009</strain>
        <tissue evidence="2">Whole body</tissue>
    </source>
</reference>
<evidence type="ECO:0000256" key="1">
    <source>
        <dbReference type="SAM" id="Phobius"/>
    </source>
</evidence>
<evidence type="ECO:0000313" key="2">
    <source>
        <dbReference type="EMBL" id="KAL0132894.1"/>
    </source>
</evidence>
<dbReference type="EMBL" id="JADYXP020000001">
    <property type="protein sequence ID" value="KAL0132894.1"/>
    <property type="molecule type" value="Genomic_DNA"/>
</dbReference>
<keyword evidence="3" id="KW-1185">Reference proteome</keyword>
<organism evidence="2 3">
    <name type="scientific">Cardiocondyla obscurior</name>
    <dbReference type="NCBI Taxonomy" id="286306"/>
    <lineage>
        <taxon>Eukaryota</taxon>
        <taxon>Metazoa</taxon>
        <taxon>Ecdysozoa</taxon>
        <taxon>Arthropoda</taxon>
        <taxon>Hexapoda</taxon>
        <taxon>Insecta</taxon>
        <taxon>Pterygota</taxon>
        <taxon>Neoptera</taxon>
        <taxon>Endopterygota</taxon>
        <taxon>Hymenoptera</taxon>
        <taxon>Apocrita</taxon>
        <taxon>Aculeata</taxon>
        <taxon>Formicoidea</taxon>
        <taxon>Formicidae</taxon>
        <taxon>Myrmicinae</taxon>
        <taxon>Cardiocondyla</taxon>
    </lineage>
</organism>
<dbReference type="Proteomes" id="UP001430953">
    <property type="component" value="Unassembled WGS sequence"/>
</dbReference>
<keyword evidence="1" id="KW-0812">Transmembrane</keyword>